<feature type="domain" description="WRKY" evidence="8">
    <location>
        <begin position="375"/>
        <end position="440"/>
    </location>
</feature>
<dbReference type="GO" id="GO:0043565">
    <property type="term" value="F:sequence-specific DNA binding"/>
    <property type="evidence" value="ECO:0007669"/>
    <property type="project" value="InterPro"/>
</dbReference>
<feature type="compositionally biased region" description="Polar residues" evidence="7">
    <location>
        <begin position="148"/>
        <end position="167"/>
    </location>
</feature>
<dbReference type="Gene3D" id="2.20.25.80">
    <property type="entry name" value="WRKY domain"/>
    <property type="match status" value="2"/>
</dbReference>
<reference evidence="9" key="1">
    <citation type="submission" date="2023-03" db="EMBL/GenBank/DDBJ databases">
        <authorList>
            <person name="Julca I."/>
        </authorList>
    </citation>
    <scope>NUCLEOTIDE SEQUENCE</scope>
</reference>
<dbReference type="Proteomes" id="UP001161247">
    <property type="component" value="Chromosome 3"/>
</dbReference>
<feature type="compositionally biased region" description="Low complexity" evidence="7">
    <location>
        <begin position="10"/>
        <end position="22"/>
    </location>
</feature>
<evidence type="ECO:0000259" key="8">
    <source>
        <dbReference type="PROSITE" id="PS50811"/>
    </source>
</evidence>
<evidence type="ECO:0000256" key="4">
    <source>
        <dbReference type="ARBA" id="ARBA00023125"/>
    </source>
</evidence>
<name>A0AAV1CTY5_OLDCO</name>
<dbReference type="FunFam" id="2.20.25.80:FF:000006">
    <property type="entry name" value="WRKY transcription factor"/>
    <property type="match status" value="1"/>
</dbReference>
<evidence type="ECO:0000256" key="7">
    <source>
        <dbReference type="SAM" id="MobiDB-lite"/>
    </source>
</evidence>
<keyword evidence="3" id="KW-0805">Transcription regulation</keyword>
<keyword evidence="4" id="KW-0238">DNA-binding</keyword>
<feature type="region of interest" description="Disordered" evidence="7">
    <location>
        <begin position="263"/>
        <end position="364"/>
    </location>
</feature>
<keyword evidence="5" id="KW-0804">Transcription</keyword>
<feature type="region of interest" description="Disordered" evidence="7">
    <location>
        <begin position="120"/>
        <end position="177"/>
    </location>
</feature>
<feature type="compositionally biased region" description="Basic and acidic residues" evidence="7">
    <location>
        <begin position="333"/>
        <end position="346"/>
    </location>
</feature>
<dbReference type="GO" id="GO:0005634">
    <property type="term" value="C:nucleus"/>
    <property type="evidence" value="ECO:0007669"/>
    <property type="project" value="UniProtKB-SubCell"/>
</dbReference>
<dbReference type="SUPFAM" id="SSF118290">
    <property type="entry name" value="WRKY DNA-binding domain"/>
    <property type="match status" value="2"/>
</dbReference>
<evidence type="ECO:0000313" key="9">
    <source>
        <dbReference type="EMBL" id="CAI9098840.1"/>
    </source>
</evidence>
<comment type="subcellular location">
    <subcellularLocation>
        <location evidence="1">Nucleus</location>
    </subcellularLocation>
</comment>
<dbReference type="InterPro" id="IPR003657">
    <property type="entry name" value="WRKY_dom"/>
</dbReference>
<evidence type="ECO:0000256" key="6">
    <source>
        <dbReference type="ARBA" id="ARBA00023242"/>
    </source>
</evidence>
<dbReference type="PANTHER" id="PTHR31221:SF150">
    <property type="entry name" value="WRKY TRANSCRIPTION FACTOR 32-RELATED"/>
    <property type="match status" value="1"/>
</dbReference>
<dbReference type="InterPro" id="IPR044810">
    <property type="entry name" value="WRKY_plant"/>
</dbReference>
<evidence type="ECO:0000256" key="2">
    <source>
        <dbReference type="ARBA" id="ARBA00022737"/>
    </source>
</evidence>
<feature type="region of interest" description="Disordered" evidence="7">
    <location>
        <begin position="1"/>
        <end position="101"/>
    </location>
</feature>
<dbReference type="SMART" id="SM00774">
    <property type="entry name" value="WRKY"/>
    <property type="match status" value="2"/>
</dbReference>
<evidence type="ECO:0000256" key="5">
    <source>
        <dbReference type="ARBA" id="ARBA00023163"/>
    </source>
</evidence>
<evidence type="ECO:0000256" key="1">
    <source>
        <dbReference type="ARBA" id="ARBA00004123"/>
    </source>
</evidence>
<dbReference type="PROSITE" id="PS50811">
    <property type="entry name" value="WRKY"/>
    <property type="match status" value="2"/>
</dbReference>
<keyword evidence="6" id="KW-0539">Nucleus</keyword>
<accession>A0AAV1CTY5</accession>
<feature type="domain" description="WRKY" evidence="8">
    <location>
        <begin position="206"/>
        <end position="270"/>
    </location>
</feature>
<keyword evidence="2" id="KW-0677">Repeat</keyword>
<keyword evidence="10" id="KW-1185">Reference proteome</keyword>
<evidence type="ECO:0000256" key="3">
    <source>
        <dbReference type="ARBA" id="ARBA00023015"/>
    </source>
</evidence>
<organism evidence="9 10">
    <name type="scientific">Oldenlandia corymbosa var. corymbosa</name>
    <dbReference type="NCBI Taxonomy" id="529605"/>
    <lineage>
        <taxon>Eukaryota</taxon>
        <taxon>Viridiplantae</taxon>
        <taxon>Streptophyta</taxon>
        <taxon>Embryophyta</taxon>
        <taxon>Tracheophyta</taxon>
        <taxon>Spermatophyta</taxon>
        <taxon>Magnoliopsida</taxon>
        <taxon>eudicotyledons</taxon>
        <taxon>Gunneridae</taxon>
        <taxon>Pentapetalae</taxon>
        <taxon>asterids</taxon>
        <taxon>lamiids</taxon>
        <taxon>Gentianales</taxon>
        <taxon>Rubiaceae</taxon>
        <taxon>Rubioideae</taxon>
        <taxon>Spermacoceae</taxon>
        <taxon>Hedyotis-Oldenlandia complex</taxon>
        <taxon>Oldenlandia</taxon>
    </lineage>
</organism>
<feature type="compositionally biased region" description="Polar residues" evidence="7">
    <location>
        <begin position="80"/>
        <end position="92"/>
    </location>
</feature>
<feature type="compositionally biased region" description="Acidic residues" evidence="7">
    <location>
        <begin position="40"/>
        <end position="50"/>
    </location>
</feature>
<sequence length="519" mass="56272">MNNDEDHSNHQNNTNNMKNMQSSEEEEEDPGAQNSKLSEQLDENSEDGGSDESAGNDGGEAVSGADKDNSIPATAEMDSGGSSAPQTLAMDTSTDHLSDVPVEYELHPFGSAKEFKKRLTLSNKEAPESNAEKTVQVQTQKVEEVPNGTRSSELSPTSVTQFTSSIPSPAPAEQNISTVQKRSISHIQEMEKRNSSDTEKLAIVSVQRATSPDGYNWRKYGQKQVKSPLGSRSYYRCTHADCYAKKIECSDQSNRVMEIVYKSHHSHDPPQKVNSSRGSKLASPIAPVNGIDSLVSPTADSVPSTSVDSVNETATAPESKQKESSQPQDIAETDVKEDHDDAPEPRKRLKKTGSSCSGSPPKAGKKEKFVVLAAGDVGISGDGYRWRKYGQKMVKGNPHPRNYYRCTSAGCPVRKHIEMAKDNSNASIIAYRGVHNHDMPVPKKRLGPPSAPVVAAAAPTSMNAMPVTKPEHVQNHESVIQRSVDCKGELKSQTVECGAEKAVDSTKTLLSIGFEIKPR</sequence>
<dbReference type="GO" id="GO:0003700">
    <property type="term" value="F:DNA-binding transcription factor activity"/>
    <property type="evidence" value="ECO:0007669"/>
    <property type="project" value="InterPro"/>
</dbReference>
<dbReference type="Pfam" id="PF03106">
    <property type="entry name" value="WRKY"/>
    <property type="match status" value="2"/>
</dbReference>
<dbReference type="InterPro" id="IPR036576">
    <property type="entry name" value="WRKY_dom_sf"/>
</dbReference>
<protein>
    <submittedName>
        <fullName evidence="9">OLC1v1035560C1</fullName>
    </submittedName>
</protein>
<gene>
    <name evidence="9" type="ORF">OLC1_LOCUS8961</name>
</gene>
<dbReference type="EMBL" id="OX459120">
    <property type="protein sequence ID" value="CAI9098840.1"/>
    <property type="molecule type" value="Genomic_DNA"/>
</dbReference>
<evidence type="ECO:0000313" key="10">
    <source>
        <dbReference type="Proteomes" id="UP001161247"/>
    </source>
</evidence>
<dbReference type="PANTHER" id="PTHR31221">
    <property type="entry name" value="WRKY TRANSCRIPTION FACTOR PROTEIN 1-RELATED"/>
    <property type="match status" value="1"/>
</dbReference>
<dbReference type="AlphaFoldDB" id="A0AAV1CTY5"/>
<feature type="compositionally biased region" description="Polar residues" evidence="7">
    <location>
        <begin position="295"/>
        <end position="328"/>
    </location>
</feature>
<proteinExistence type="predicted"/>